<dbReference type="OrthoDB" id="9891227at2"/>
<reference evidence="2" key="1">
    <citation type="submission" date="2019-09" db="EMBL/GenBank/DDBJ databases">
        <authorList>
            <person name="Li J."/>
        </authorList>
    </citation>
    <scope>NUCLEOTIDE SEQUENCE [LARGE SCALE GENOMIC DNA]</scope>
    <source>
        <strain evidence="2">NRBC 14897</strain>
    </source>
</reference>
<gene>
    <name evidence="2" type="ORF">ESP62_009290</name>
</gene>
<protein>
    <submittedName>
        <fullName evidence="2">Uncharacterized protein</fullName>
    </submittedName>
</protein>
<dbReference type="AlphaFoldDB" id="A0A641AR24"/>
<evidence type="ECO:0000313" key="3">
    <source>
        <dbReference type="Proteomes" id="UP001515100"/>
    </source>
</evidence>
<keyword evidence="1" id="KW-0472">Membrane</keyword>
<sequence length="139" mass="14408">MTDPDGAIEPIRVDEVAVAAYRWDAWRSAAEATSRRARRTAGVLGLVVGLVAGVTGLVLLPPEARISVAELRSVVVPALVDVASDDSLESLLLNGGTLVVERSTVVVAEARDALVALVASEYDGDDLPPAVNPTNGRGP</sequence>
<keyword evidence="1" id="KW-0812">Transmembrane</keyword>
<dbReference type="RefSeq" id="WP_129182476.1">
    <property type="nucleotide sequence ID" value="NZ_JAGIOG010000001.1"/>
</dbReference>
<keyword evidence="3" id="KW-1185">Reference proteome</keyword>
<proteinExistence type="predicted"/>
<organism evidence="2 3">
    <name type="scientific">Aeromicrobium fastidiosum</name>
    <dbReference type="NCBI Taxonomy" id="52699"/>
    <lineage>
        <taxon>Bacteria</taxon>
        <taxon>Bacillati</taxon>
        <taxon>Actinomycetota</taxon>
        <taxon>Actinomycetes</taxon>
        <taxon>Propionibacteriales</taxon>
        <taxon>Nocardioidaceae</taxon>
        <taxon>Aeromicrobium</taxon>
    </lineage>
</organism>
<dbReference type="EMBL" id="SDPP02000002">
    <property type="protein sequence ID" value="KAA1378532.1"/>
    <property type="molecule type" value="Genomic_DNA"/>
</dbReference>
<dbReference type="Proteomes" id="UP001515100">
    <property type="component" value="Unassembled WGS sequence"/>
</dbReference>
<comment type="caution">
    <text evidence="2">The sequence shown here is derived from an EMBL/GenBank/DDBJ whole genome shotgun (WGS) entry which is preliminary data.</text>
</comment>
<feature type="transmembrane region" description="Helical" evidence="1">
    <location>
        <begin position="41"/>
        <end position="60"/>
    </location>
</feature>
<evidence type="ECO:0000313" key="2">
    <source>
        <dbReference type="EMBL" id="KAA1378532.1"/>
    </source>
</evidence>
<name>A0A641AR24_9ACTN</name>
<evidence type="ECO:0000256" key="1">
    <source>
        <dbReference type="SAM" id="Phobius"/>
    </source>
</evidence>
<accession>A0A641AR24</accession>
<keyword evidence="1" id="KW-1133">Transmembrane helix</keyword>